<dbReference type="EMBL" id="CAJZBQ010000020">
    <property type="protein sequence ID" value="CAG9318360.1"/>
    <property type="molecule type" value="Genomic_DNA"/>
</dbReference>
<reference evidence="1" key="1">
    <citation type="submission" date="2021-09" db="EMBL/GenBank/DDBJ databases">
        <authorList>
            <consortium name="AG Swart"/>
            <person name="Singh M."/>
            <person name="Singh A."/>
            <person name="Seah K."/>
            <person name="Emmerich C."/>
        </authorList>
    </citation>
    <scope>NUCLEOTIDE SEQUENCE</scope>
    <source>
        <strain evidence="1">ATCC30299</strain>
    </source>
</reference>
<dbReference type="PANTHER" id="PTHR42695">
    <property type="entry name" value="GLUTAMINE AMIDOTRANSFERASE YLR126C-RELATED"/>
    <property type="match status" value="1"/>
</dbReference>
<evidence type="ECO:0000313" key="1">
    <source>
        <dbReference type="EMBL" id="CAG9318360.1"/>
    </source>
</evidence>
<sequence>MEHVSVFPFSLNNSAEIVVLVRRDGDFYRDLGGHVHGQHSPLHAAAKYLLKHSHGMIAPSNIERLIKKKPLIPENDEALFREILAKLTTLPSHMCIRNVSSHFAYMVPVPHVDPELLNTNLEDTSLHWIRISTLFSVEEYQRFFTAFDLAILSQVNTNMLKQAITLGKDPLYRIMNYIGIINLEDEALWQYHFEALILSNCLQEPYRNKEVKWMFYESELPATEELERITAFVIFGWKDRPSDALTDFLERIIPTKKILAIGSAANMLCEMLGGRLETAEENALPELTAIHFTGEYSKVPFIRKNTSRQEAAPEEADMFLYMSKYVRSLPEPAVIIATARESIPVIYNIDNVLCVHGHPEFTTSFVEEMIAPDLLEQGICHEEDLENMRKAWESMPIHRYREIREICEFFVLS</sequence>
<organism evidence="1 2">
    <name type="scientific">Blepharisma stoltei</name>
    <dbReference type="NCBI Taxonomy" id="1481888"/>
    <lineage>
        <taxon>Eukaryota</taxon>
        <taxon>Sar</taxon>
        <taxon>Alveolata</taxon>
        <taxon>Ciliophora</taxon>
        <taxon>Postciliodesmatophora</taxon>
        <taxon>Heterotrichea</taxon>
        <taxon>Heterotrichida</taxon>
        <taxon>Blepharismidae</taxon>
        <taxon>Blepharisma</taxon>
    </lineage>
</organism>
<dbReference type="Proteomes" id="UP001162131">
    <property type="component" value="Unassembled WGS sequence"/>
</dbReference>
<proteinExistence type="predicted"/>
<accession>A0AAU9IXY5</accession>
<dbReference type="GO" id="GO:0005829">
    <property type="term" value="C:cytosol"/>
    <property type="evidence" value="ECO:0007669"/>
    <property type="project" value="TreeGrafter"/>
</dbReference>
<dbReference type="SUPFAM" id="SSF52317">
    <property type="entry name" value="Class I glutamine amidotransferase-like"/>
    <property type="match status" value="1"/>
</dbReference>
<keyword evidence="2" id="KW-1185">Reference proteome</keyword>
<gene>
    <name evidence="1" type="ORF">BSTOLATCC_MIC20834</name>
</gene>
<comment type="caution">
    <text evidence="1">The sequence shown here is derived from an EMBL/GenBank/DDBJ whole genome shotgun (WGS) entry which is preliminary data.</text>
</comment>
<dbReference type="InterPro" id="IPR029062">
    <property type="entry name" value="Class_I_gatase-like"/>
</dbReference>
<dbReference type="PANTHER" id="PTHR42695:SF5">
    <property type="entry name" value="GLUTAMINE AMIDOTRANSFERASE YLR126C-RELATED"/>
    <property type="match status" value="1"/>
</dbReference>
<protein>
    <recommendedName>
        <fullName evidence="3">Glycosyltransferase</fullName>
    </recommendedName>
</protein>
<dbReference type="AlphaFoldDB" id="A0AAU9IXY5"/>
<dbReference type="Gene3D" id="3.40.50.880">
    <property type="match status" value="1"/>
</dbReference>
<name>A0AAU9IXY5_9CILI</name>
<evidence type="ECO:0008006" key="3">
    <source>
        <dbReference type="Google" id="ProtNLM"/>
    </source>
</evidence>
<evidence type="ECO:0000313" key="2">
    <source>
        <dbReference type="Proteomes" id="UP001162131"/>
    </source>
</evidence>
<dbReference type="InterPro" id="IPR044992">
    <property type="entry name" value="ChyE-like"/>
</dbReference>